<evidence type="ECO:0000256" key="4">
    <source>
        <dbReference type="ARBA" id="ARBA00004760"/>
    </source>
</evidence>
<protein>
    <recommendedName>
        <fullName evidence="26">Acid ceramidase</fullName>
        <ecNumber evidence="8">3.5.1.23</ecNumber>
    </recommendedName>
    <alternativeName>
        <fullName evidence="29">General transcription factor IIE subunit 1</fullName>
    </alternativeName>
    <alternativeName>
        <fullName evidence="30">Transcription initiation factor IIE subunit alpha</fullName>
    </alternativeName>
</protein>
<dbReference type="PROSITE" id="PS51344">
    <property type="entry name" value="HTH_TFE_IIE"/>
    <property type="match status" value="1"/>
</dbReference>
<dbReference type="InterPro" id="IPR021600">
    <property type="entry name" value="TFIIE_asu_C"/>
</dbReference>
<dbReference type="Pfam" id="PF02002">
    <property type="entry name" value="TFIIE_alpha"/>
    <property type="match status" value="1"/>
</dbReference>
<dbReference type="InterPro" id="IPR024550">
    <property type="entry name" value="TFIIEa/SarR/Rpc3_HTH_dom"/>
</dbReference>
<evidence type="ECO:0000256" key="25">
    <source>
        <dbReference type="ARBA" id="ARBA00025581"/>
    </source>
</evidence>
<evidence type="ECO:0000259" key="33">
    <source>
        <dbReference type="PROSITE" id="PS51344"/>
    </source>
</evidence>
<comment type="subunit">
    <text evidence="28">Tetramer of two alpha and two beta chains. Interacts with TAF6/TAFII80. Interacts with ATF7IP. Interacts with SND1. Part of TBP-based Pol II pre-initiation complex (PIC), in which Pol II core assembles with general transcription factors and other specific initiation factors including GTF2E1, GTF2E2, GTF2F1, GTF2F2, TCEA1, ERCC2, ERCC3, GTF2H2, GTF2H3, GTF2H4, GTF2H5, GTF2A1, GTF2A2, GTF2B and TBP; this large multi-subunit PIC complex mediates DNA unwinding and targets Pol II core to the transcription start site where the first phosphodiester bond forms.</text>
</comment>
<keyword evidence="24" id="KW-0539">Nucleus</keyword>
<evidence type="ECO:0000256" key="21">
    <source>
        <dbReference type="ARBA" id="ARBA00023163"/>
    </source>
</evidence>
<keyword evidence="12 32" id="KW-0732">Signal</keyword>
<dbReference type="SMART" id="SM00531">
    <property type="entry name" value="TFIIE"/>
    <property type="match status" value="1"/>
</dbReference>
<keyword evidence="17" id="KW-0007">Acetylation</keyword>
<keyword evidence="22" id="KW-0325">Glycoprotein</keyword>
<evidence type="ECO:0000313" key="35">
    <source>
        <dbReference type="Proteomes" id="UP001178461"/>
    </source>
</evidence>
<dbReference type="InterPro" id="IPR017919">
    <property type="entry name" value="TFIIE/TFIIEa_HTH"/>
</dbReference>
<evidence type="ECO:0000256" key="1">
    <source>
        <dbReference type="ARBA" id="ARBA00004123"/>
    </source>
</evidence>
<comment type="pathway">
    <text evidence="4">Lipid metabolism; sphingolipid metabolism.</text>
</comment>
<evidence type="ECO:0000256" key="2">
    <source>
        <dbReference type="ARBA" id="ARBA00004371"/>
    </source>
</evidence>
<evidence type="ECO:0000256" key="24">
    <source>
        <dbReference type="ARBA" id="ARBA00023242"/>
    </source>
</evidence>
<evidence type="ECO:0000256" key="17">
    <source>
        <dbReference type="ARBA" id="ARBA00022990"/>
    </source>
</evidence>
<evidence type="ECO:0000256" key="29">
    <source>
        <dbReference type="ARBA" id="ARBA00073913"/>
    </source>
</evidence>
<dbReference type="GO" id="GO:0005634">
    <property type="term" value="C:nucleus"/>
    <property type="evidence" value="ECO:0007669"/>
    <property type="project" value="UniProtKB-SubCell"/>
</dbReference>
<name>A0AA35KUI9_9SAUR</name>
<dbReference type="GO" id="GO:0005576">
    <property type="term" value="C:extracellular region"/>
    <property type="evidence" value="ECO:0007669"/>
    <property type="project" value="UniProtKB-SubCell"/>
</dbReference>
<evidence type="ECO:0000256" key="14">
    <source>
        <dbReference type="ARBA" id="ARBA00022801"/>
    </source>
</evidence>
<feature type="signal peptide" evidence="32">
    <location>
        <begin position="1"/>
        <end position="22"/>
    </location>
</feature>
<keyword evidence="14" id="KW-0378">Hydrolase</keyword>
<evidence type="ECO:0000256" key="9">
    <source>
        <dbReference type="ARBA" id="ARBA00022525"/>
    </source>
</evidence>
<comment type="catalytic activity">
    <reaction evidence="27">
        <text>an N-acylsphing-4-enine + H2O = sphing-4-enine + a fatty acid</text>
        <dbReference type="Rhea" id="RHEA:20856"/>
        <dbReference type="ChEBI" id="CHEBI:15377"/>
        <dbReference type="ChEBI" id="CHEBI:28868"/>
        <dbReference type="ChEBI" id="CHEBI:52639"/>
        <dbReference type="ChEBI" id="CHEBI:57756"/>
        <dbReference type="EC" id="3.5.1.23"/>
    </reaction>
</comment>
<dbReference type="InterPro" id="IPR002853">
    <property type="entry name" value="TFIIE_asu"/>
</dbReference>
<dbReference type="GO" id="GO:0016020">
    <property type="term" value="C:membrane"/>
    <property type="evidence" value="ECO:0007669"/>
    <property type="project" value="GOC"/>
</dbReference>
<dbReference type="Pfam" id="PF15508">
    <property type="entry name" value="NAAA-beta"/>
    <property type="match status" value="1"/>
</dbReference>
<evidence type="ECO:0000256" key="8">
    <source>
        <dbReference type="ARBA" id="ARBA00011891"/>
    </source>
</evidence>
<feature type="domain" description="HTH TFE/IIEalpha-type" evidence="33">
    <location>
        <begin position="424"/>
        <end position="514"/>
    </location>
</feature>
<keyword evidence="15" id="KW-0862">Zinc</keyword>
<gene>
    <name evidence="34" type="ORF">PODLI_1B016869</name>
</gene>
<keyword evidence="16" id="KW-0746">Sphingolipid metabolism</keyword>
<keyword evidence="20" id="KW-1015">Disulfide bond</keyword>
<keyword evidence="19" id="KW-0443">Lipid metabolism</keyword>
<dbReference type="FunFam" id="3.30.40.10:FF:000087">
    <property type="entry name" value="General transcription factor IIE subunit 1"/>
    <property type="match status" value="1"/>
</dbReference>
<comment type="function">
    <text evidence="25">Recruits TFIIH to the initiation complex and stimulates the RNA polymerase II C-terminal domain kinase and DNA-dependent ATPase activities of TFIIH. Both TFIIH and TFIIE are required for promoter clearance by RNA polymerase.</text>
</comment>
<evidence type="ECO:0000256" key="13">
    <source>
        <dbReference type="ARBA" id="ARBA00022771"/>
    </source>
</evidence>
<accession>A0AA35KUI9</accession>
<evidence type="ECO:0000256" key="15">
    <source>
        <dbReference type="ARBA" id="ARBA00022833"/>
    </source>
</evidence>
<dbReference type="FunFam" id="3.60.60.10:FF:000002">
    <property type="entry name" value="N-acylsphingosine amidohydrolase 1"/>
    <property type="match status" value="1"/>
</dbReference>
<evidence type="ECO:0000256" key="5">
    <source>
        <dbReference type="ARBA" id="ARBA00004991"/>
    </source>
</evidence>
<dbReference type="InterPro" id="IPR029130">
    <property type="entry name" value="Acid_ceramidase_N"/>
</dbReference>
<keyword evidence="21" id="KW-0804">Transcription</keyword>
<comment type="similarity">
    <text evidence="7">Belongs to the TFIIE alpha subunit family.</text>
</comment>
<dbReference type="GO" id="GO:0006367">
    <property type="term" value="P:transcription initiation at RNA polymerase II promoter"/>
    <property type="evidence" value="ECO:0007669"/>
    <property type="project" value="InterPro"/>
</dbReference>
<dbReference type="Gene3D" id="3.30.40.10">
    <property type="entry name" value="Zinc/RING finger domain, C3HC4 (zinc finger)"/>
    <property type="match status" value="1"/>
</dbReference>
<dbReference type="Gene3D" id="3.60.60.10">
    <property type="entry name" value="Penicillin V Acylase, Chain A"/>
    <property type="match status" value="1"/>
</dbReference>
<dbReference type="GO" id="GO:0017040">
    <property type="term" value="F:N-acylsphingosine amidohydrolase activity"/>
    <property type="evidence" value="ECO:0007669"/>
    <property type="project" value="UniProtKB-EC"/>
</dbReference>
<dbReference type="Gene3D" id="6.10.140.1250">
    <property type="match status" value="1"/>
</dbReference>
<dbReference type="GO" id="GO:0006665">
    <property type="term" value="P:sphingolipid metabolic process"/>
    <property type="evidence" value="ECO:0007669"/>
    <property type="project" value="UniProtKB-KW"/>
</dbReference>
<dbReference type="GO" id="GO:0008270">
    <property type="term" value="F:zinc ion binding"/>
    <property type="evidence" value="ECO:0007669"/>
    <property type="project" value="UniProtKB-KW"/>
</dbReference>
<dbReference type="Pfam" id="PF11521">
    <property type="entry name" value="TFIIE-A_C"/>
    <property type="match status" value="1"/>
</dbReference>
<dbReference type="AlphaFoldDB" id="A0AA35KUI9"/>
<dbReference type="PANTHER" id="PTHR28583:SF1">
    <property type="entry name" value="ACID CERAMIDASE"/>
    <property type="match status" value="1"/>
</dbReference>
<sequence length="828" mass="92754">MQAPGVFVVVVAAAVVLGAAVAKDPYAEECKTLAYPPSGPTYKGKIPTYIINLDLPPSERWVQLARDKDAEVKDVLKIMKDILITFLHSGKAVASLESKLAWLGSTLPYPFNDEIKGIASAIDAPLGDIVLFNIFYEIFTVCTSIVAEDPTGKLYHARNLDFGLFLGWDVNASSWRTTQKLKPLMVSLDFQRNNKTVFRSANFAGYVGMFSGLKPGIFTLTMNERFSLDGGYIGVFEWLLGQRNGWWMSFLTRSVLENSTSYEDAKDRLAHSKLLAPAYFILGGNKSGEGCVITRSRVAVLDIWDLDTENGVWYVVETNYDRWKSPPFLDDRRSPAKSCLNQTKQANISLPALYNILSTKPILNKLTVCTTLLEVSEGHMETYLRECPDPCSPCCMSPECEGLQTTNKVPMGGQDVITEIPTALKRLAKYMVRGFYGAEHALALDVLIRYACVKEDDLLLLLRYERKQLRTVLNTLKADKLVKLRMRVETGRNGKNARHNYYYINYKVLVHVAKYKLDHMRRKIEADEQRSTTRSSFKCPACSNAYTDLEVNQLFDAFTGTFRCTYCNTEVEEDVSALPRRDAQTLLAKFNQQTEPIFELLRETEDIVLPCDLLEPQPTEIPELARSLDKNPCSKTELPRCPKKWAARSCARNMYVQNVVIDIQKSGLKKKAMVKAVKGQPVWMTQSTTKGTYSAVASTSVDMPKDVADSPKRPSINNEVLRTLLIHESIPFSVSGKTPCFDKNGPQQSESDTSESKEGAKPTAVNVTGSDLENDQEPIALNPTVIVAGRPHLYSEVSENPELVSFMTDEERDAYIKVGQEVFQSVFE</sequence>
<dbReference type="PANTHER" id="PTHR28583">
    <property type="entry name" value="ACID AMIDASE"/>
    <property type="match status" value="1"/>
</dbReference>
<keyword evidence="35" id="KW-1185">Reference proteome</keyword>
<evidence type="ECO:0000256" key="19">
    <source>
        <dbReference type="ARBA" id="ARBA00023098"/>
    </source>
</evidence>
<evidence type="ECO:0000256" key="30">
    <source>
        <dbReference type="ARBA" id="ARBA00080958"/>
    </source>
</evidence>
<dbReference type="InterPro" id="IPR029132">
    <property type="entry name" value="CBAH/NAAA_C"/>
</dbReference>
<reference evidence="34" key="1">
    <citation type="submission" date="2022-12" db="EMBL/GenBank/DDBJ databases">
        <authorList>
            <person name="Alioto T."/>
            <person name="Alioto T."/>
            <person name="Gomez Garrido J."/>
        </authorList>
    </citation>
    <scope>NUCLEOTIDE SEQUENCE</scope>
</reference>
<keyword evidence="23" id="KW-0458">Lysosome</keyword>
<evidence type="ECO:0000256" key="22">
    <source>
        <dbReference type="ARBA" id="ARBA00023180"/>
    </source>
</evidence>
<evidence type="ECO:0000256" key="12">
    <source>
        <dbReference type="ARBA" id="ARBA00022729"/>
    </source>
</evidence>
<evidence type="ECO:0000256" key="32">
    <source>
        <dbReference type="SAM" id="SignalP"/>
    </source>
</evidence>
<proteinExistence type="inferred from homology"/>
<feature type="chain" id="PRO_5041465572" description="Acid ceramidase" evidence="32">
    <location>
        <begin position="23"/>
        <end position="828"/>
    </location>
</feature>
<evidence type="ECO:0000256" key="7">
    <source>
        <dbReference type="ARBA" id="ARBA00008947"/>
    </source>
</evidence>
<comment type="similarity">
    <text evidence="6">Belongs to the acid ceramidase family.</text>
</comment>
<dbReference type="GO" id="GO:0005764">
    <property type="term" value="C:lysosome"/>
    <property type="evidence" value="ECO:0007669"/>
    <property type="project" value="UniProtKB-SubCell"/>
</dbReference>
<evidence type="ECO:0000256" key="11">
    <source>
        <dbReference type="ARBA" id="ARBA00022723"/>
    </source>
</evidence>
<dbReference type="EC" id="3.5.1.23" evidence="8"/>
<evidence type="ECO:0000256" key="26">
    <source>
        <dbReference type="ARBA" id="ARBA00040588"/>
    </source>
</evidence>
<dbReference type="Proteomes" id="UP001178461">
    <property type="component" value="Chromosome 9"/>
</dbReference>
<evidence type="ECO:0000256" key="3">
    <source>
        <dbReference type="ARBA" id="ARBA00004613"/>
    </source>
</evidence>
<comment type="pathway">
    <text evidence="5">Sphingolipid metabolism.</text>
</comment>
<evidence type="ECO:0000256" key="28">
    <source>
        <dbReference type="ARBA" id="ARBA00065242"/>
    </source>
</evidence>
<feature type="region of interest" description="Disordered" evidence="31">
    <location>
        <begin position="737"/>
        <end position="775"/>
    </location>
</feature>
<organism evidence="34 35">
    <name type="scientific">Podarcis lilfordi</name>
    <name type="common">Lilford's wall lizard</name>
    <dbReference type="NCBI Taxonomy" id="74358"/>
    <lineage>
        <taxon>Eukaryota</taxon>
        <taxon>Metazoa</taxon>
        <taxon>Chordata</taxon>
        <taxon>Craniata</taxon>
        <taxon>Vertebrata</taxon>
        <taxon>Euteleostomi</taxon>
        <taxon>Lepidosauria</taxon>
        <taxon>Squamata</taxon>
        <taxon>Bifurcata</taxon>
        <taxon>Unidentata</taxon>
        <taxon>Episquamata</taxon>
        <taxon>Laterata</taxon>
        <taxon>Lacertibaenia</taxon>
        <taxon>Lacertidae</taxon>
        <taxon>Podarcis</taxon>
    </lineage>
</organism>
<keyword evidence="9" id="KW-0964">Secreted</keyword>
<dbReference type="InterPro" id="IPR013083">
    <property type="entry name" value="Znf_RING/FYVE/PHD"/>
</dbReference>
<evidence type="ECO:0000256" key="23">
    <source>
        <dbReference type="ARBA" id="ARBA00023228"/>
    </source>
</evidence>
<evidence type="ECO:0000256" key="18">
    <source>
        <dbReference type="ARBA" id="ARBA00023015"/>
    </source>
</evidence>
<keyword evidence="11" id="KW-0479">Metal-binding</keyword>
<keyword evidence="13" id="KW-0863">Zinc-finger</keyword>
<dbReference type="EMBL" id="OX395134">
    <property type="protein sequence ID" value="CAI5783886.1"/>
    <property type="molecule type" value="Genomic_DNA"/>
</dbReference>
<keyword evidence="10" id="KW-0597">Phosphoprotein</keyword>
<evidence type="ECO:0000256" key="16">
    <source>
        <dbReference type="ARBA" id="ARBA00022919"/>
    </source>
</evidence>
<evidence type="ECO:0000313" key="34">
    <source>
        <dbReference type="EMBL" id="CAI5783886.1"/>
    </source>
</evidence>
<evidence type="ECO:0000256" key="20">
    <source>
        <dbReference type="ARBA" id="ARBA00023157"/>
    </source>
</evidence>
<dbReference type="CDD" id="cd01903">
    <property type="entry name" value="Ntn_AC_NAAA"/>
    <property type="match status" value="1"/>
</dbReference>
<evidence type="ECO:0000256" key="31">
    <source>
        <dbReference type="SAM" id="MobiDB-lite"/>
    </source>
</evidence>
<evidence type="ECO:0000256" key="10">
    <source>
        <dbReference type="ARBA" id="ARBA00022553"/>
    </source>
</evidence>
<evidence type="ECO:0000256" key="27">
    <source>
        <dbReference type="ARBA" id="ARBA00048057"/>
    </source>
</evidence>
<keyword evidence="18" id="KW-0805">Transcription regulation</keyword>
<dbReference type="SUPFAM" id="SSF57783">
    <property type="entry name" value="Zinc beta-ribbon"/>
    <property type="match status" value="1"/>
</dbReference>
<evidence type="ECO:0000256" key="6">
    <source>
        <dbReference type="ARBA" id="ARBA00005730"/>
    </source>
</evidence>
<dbReference type="Pfam" id="PF02275">
    <property type="entry name" value="CBAH"/>
    <property type="match status" value="1"/>
</dbReference>
<comment type="subcellular location">
    <subcellularLocation>
        <location evidence="2">Lysosome</location>
    </subcellularLocation>
    <subcellularLocation>
        <location evidence="1">Nucleus</location>
    </subcellularLocation>
    <subcellularLocation>
        <location evidence="3">Secreted</location>
    </subcellularLocation>
</comment>